<comment type="caution">
    <text evidence="1">The sequence shown here is derived from an EMBL/GenBank/DDBJ whole genome shotgun (WGS) entry which is preliminary data.</text>
</comment>
<organism evidence="1 2">
    <name type="scientific">Paramecium octaurelia</name>
    <dbReference type="NCBI Taxonomy" id="43137"/>
    <lineage>
        <taxon>Eukaryota</taxon>
        <taxon>Sar</taxon>
        <taxon>Alveolata</taxon>
        <taxon>Ciliophora</taxon>
        <taxon>Intramacronucleata</taxon>
        <taxon>Oligohymenophorea</taxon>
        <taxon>Peniculida</taxon>
        <taxon>Parameciidae</taxon>
        <taxon>Paramecium</taxon>
    </lineage>
</organism>
<keyword evidence="2" id="KW-1185">Reference proteome</keyword>
<sequence>MANNFLGNLATLQSLKIFILNDKQIDSTQLKHFSSSNFLTTRTQVNFIFTLIQAARQPKQWEKQKKNYDRYLNCSLSYLMFNYCESNLVTKRAFDIY</sequence>
<evidence type="ECO:0000313" key="2">
    <source>
        <dbReference type="Proteomes" id="UP000683925"/>
    </source>
</evidence>
<dbReference type="Proteomes" id="UP000683925">
    <property type="component" value="Unassembled WGS sequence"/>
</dbReference>
<dbReference type="EMBL" id="CAJJDP010000043">
    <property type="protein sequence ID" value="CAD8163301.1"/>
    <property type="molecule type" value="Genomic_DNA"/>
</dbReference>
<protein>
    <submittedName>
        <fullName evidence="1">Uncharacterized protein</fullName>
    </submittedName>
</protein>
<accession>A0A8S1UDJ8</accession>
<name>A0A8S1UDJ8_PAROT</name>
<gene>
    <name evidence="1" type="ORF">POCTA_138.1.T0430093</name>
</gene>
<proteinExistence type="predicted"/>
<dbReference type="AlphaFoldDB" id="A0A8S1UDJ8"/>
<evidence type="ECO:0000313" key="1">
    <source>
        <dbReference type="EMBL" id="CAD8163301.1"/>
    </source>
</evidence>
<reference evidence="1" key="1">
    <citation type="submission" date="2021-01" db="EMBL/GenBank/DDBJ databases">
        <authorList>
            <consortium name="Genoscope - CEA"/>
            <person name="William W."/>
        </authorList>
    </citation>
    <scope>NUCLEOTIDE SEQUENCE</scope>
</reference>